<dbReference type="Proteomes" id="UP000235672">
    <property type="component" value="Unassembled WGS sequence"/>
</dbReference>
<dbReference type="STRING" id="1745343.A0A2J6QDH4"/>
<evidence type="ECO:0000256" key="1">
    <source>
        <dbReference type="SAM" id="Phobius"/>
    </source>
</evidence>
<gene>
    <name evidence="2" type="ORF">NA56DRAFT_687043</name>
</gene>
<feature type="transmembrane region" description="Helical" evidence="1">
    <location>
        <begin position="245"/>
        <end position="267"/>
    </location>
</feature>
<keyword evidence="1" id="KW-0472">Membrane</keyword>
<keyword evidence="1" id="KW-1133">Transmembrane helix</keyword>
<keyword evidence="3" id="KW-1185">Reference proteome</keyword>
<feature type="transmembrane region" description="Helical" evidence="1">
    <location>
        <begin position="49"/>
        <end position="70"/>
    </location>
</feature>
<organism evidence="2 3">
    <name type="scientific">Hyaloscypha hepaticicola</name>
    <dbReference type="NCBI Taxonomy" id="2082293"/>
    <lineage>
        <taxon>Eukaryota</taxon>
        <taxon>Fungi</taxon>
        <taxon>Dikarya</taxon>
        <taxon>Ascomycota</taxon>
        <taxon>Pezizomycotina</taxon>
        <taxon>Leotiomycetes</taxon>
        <taxon>Helotiales</taxon>
        <taxon>Hyaloscyphaceae</taxon>
        <taxon>Hyaloscypha</taxon>
    </lineage>
</organism>
<dbReference type="EMBL" id="KZ613473">
    <property type="protein sequence ID" value="PMD24307.1"/>
    <property type="molecule type" value="Genomic_DNA"/>
</dbReference>
<dbReference type="AlphaFoldDB" id="A0A2J6QDH4"/>
<sequence length="469" mass="52026">MDSNDSGSKTESVVSSVASGVSKASATSSMTYLTGYTPAAWWRISFRTIVLIFLPLLALLGGYGTMFLGASNGTFDILTKLLSHDDRKFPGTEDQLLMNYTGLKALDRQLGVLVAFFAPVVDVNNPGLNLFAIWGLGQFGAVWTLMVMESMRMGNKGKAVSFIGIVGLIMQNITYTITAPLWLFAHLLASPVSKLFPGTHAKSVLLVSPLDLKVLPIAITLSYLVPSILMALPSEYVTIGTHQRLLALWQVFPLLTVIIHRLLYFFVDHLSNYFFPVDPNNHPPIPLGTSYLHNAKHTYRFVLALCITTHLPILFLTLFPALFLRSPSPLGLLSESPLLTLVSQTPSTVFIPKSLPHFGSTNTTYLASGVQNFLQWDIYIGSTAFILWAMLLYRNATTEKAIADPNRNLPMYGELLVGETRRDKVEDREWRKLWVKVVWWGILAGPVGVVGRLLWERDSIVKVKIKQGL</sequence>
<feature type="transmembrane region" description="Helical" evidence="1">
    <location>
        <begin position="128"/>
        <end position="148"/>
    </location>
</feature>
<proteinExistence type="predicted"/>
<dbReference type="OrthoDB" id="1669814at2759"/>
<accession>A0A2J6QDH4</accession>
<feature type="transmembrane region" description="Helical" evidence="1">
    <location>
        <begin position="301"/>
        <end position="324"/>
    </location>
</feature>
<protein>
    <submittedName>
        <fullName evidence="2">Uncharacterized protein</fullName>
    </submittedName>
</protein>
<evidence type="ECO:0000313" key="3">
    <source>
        <dbReference type="Proteomes" id="UP000235672"/>
    </source>
</evidence>
<feature type="transmembrane region" description="Helical" evidence="1">
    <location>
        <begin position="160"/>
        <end position="185"/>
    </location>
</feature>
<keyword evidence="1" id="KW-0812">Transmembrane</keyword>
<reference evidence="2 3" key="1">
    <citation type="submission" date="2016-05" db="EMBL/GenBank/DDBJ databases">
        <title>A degradative enzymes factory behind the ericoid mycorrhizal symbiosis.</title>
        <authorList>
            <consortium name="DOE Joint Genome Institute"/>
            <person name="Martino E."/>
            <person name="Morin E."/>
            <person name="Grelet G."/>
            <person name="Kuo A."/>
            <person name="Kohler A."/>
            <person name="Daghino S."/>
            <person name="Barry K."/>
            <person name="Choi C."/>
            <person name="Cichocki N."/>
            <person name="Clum A."/>
            <person name="Copeland A."/>
            <person name="Hainaut M."/>
            <person name="Haridas S."/>
            <person name="Labutti K."/>
            <person name="Lindquist E."/>
            <person name="Lipzen A."/>
            <person name="Khouja H.-R."/>
            <person name="Murat C."/>
            <person name="Ohm R."/>
            <person name="Olson A."/>
            <person name="Spatafora J."/>
            <person name="Veneault-Fourrey C."/>
            <person name="Henrissat B."/>
            <person name="Grigoriev I."/>
            <person name="Martin F."/>
            <person name="Perotto S."/>
        </authorList>
    </citation>
    <scope>NUCLEOTIDE SEQUENCE [LARGE SCALE GENOMIC DNA]</scope>
    <source>
        <strain evidence="2 3">UAMH 7357</strain>
    </source>
</reference>
<evidence type="ECO:0000313" key="2">
    <source>
        <dbReference type="EMBL" id="PMD24307.1"/>
    </source>
</evidence>
<feature type="transmembrane region" description="Helical" evidence="1">
    <location>
        <begin position="437"/>
        <end position="455"/>
    </location>
</feature>
<feature type="transmembrane region" description="Helical" evidence="1">
    <location>
        <begin position="376"/>
        <end position="393"/>
    </location>
</feature>
<name>A0A2J6QDH4_9HELO</name>